<evidence type="ECO:0000256" key="5">
    <source>
        <dbReference type="ARBA" id="ARBA00022438"/>
    </source>
</evidence>
<evidence type="ECO:0000256" key="6">
    <source>
        <dbReference type="ARBA" id="ARBA00022670"/>
    </source>
</evidence>
<dbReference type="EMBL" id="CALYLO010000006">
    <property type="protein sequence ID" value="CAH8247271.1"/>
    <property type="molecule type" value="Genomic_DNA"/>
</dbReference>
<comment type="cofactor">
    <cofactor evidence="3">
        <name>Zn(2+)</name>
        <dbReference type="ChEBI" id="CHEBI:29105"/>
    </cofactor>
</comment>
<evidence type="ECO:0000256" key="3">
    <source>
        <dbReference type="ARBA" id="ARBA00001947"/>
    </source>
</evidence>
<evidence type="ECO:0000256" key="2">
    <source>
        <dbReference type="ARBA" id="ARBA00001946"/>
    </source>
</evidence>
<sequence>MKDPRLQKLAQNLVGYSINVQPGENVLIEMIGSERELVTMLVDEVAARGGRPFVQLTDRKVLRSLIKNASEEQMKTWREYDLLRMQNMQGYIGIRAGENANEMSDIPEDKMKLYDAIYSHPVHMEERVKRTKWVVLRYPNASMAQLANTSTEAFEDFYFDVCNLDYSKMDKAMESLKALMDRTDKVRLTGPGTDLTFSIRGIGSVKCSGQNNIPDGEVYTAPVRDSVNGTLTYNTPSIYNGFTFENISFRFENGKIVEATSNDTARINHILNADEGARHIGEFAIGVNPYILHPMKDTLFDEKIAGSIHFTPGQAYETADNGNRSSIHWDLVLIQRPEYGGGEMYFDDVLVRKDGRFVIPELECLNPEHLK</sequence>
<keyword evidence="6" id="KW-0645">Protease</keyword>
<evidence type="ECO:0000256" key="9">
    <source>
        <dbReference type="ARBA" id="ARBA00023049"/>
    </source>
</evidence>
<dbReference type="SUPFAM" id="SSF144052">
    <property type="entry name" value="Thermophilic metalloprotease-like"/>
    <property type="match status" value="1"/>
</dbReference>
<protein>
    <submittedName>
        <fullName evidence="10">Aminopeptidase</fullName>
    </submittedName>
</protein>
<dbReference type="RefSeq" id="WP_213427074.1">
    <property type="nucleotide sequence ID" value="NZ_AP031286.1"/>
</dbReference>
<keyword evidence="7" id="KW-0479">Metal-binding</keyword>
<dbReference type="Gene3D" id="3.40.1830.10">
    <property type="entry name" value="Thermophilic metalloprotease (M29)"/>
    <property type="match status" value="1"/>
</dbReference>
<keyword evidence="8" id="KW-0378">Hydrolase</keyword>
<comment type="caution">
    <text evidence="10">The sequence shown here is derived from an EMBL/GenBank/DDBJ whole genome shotgun (WGS) entry which is preliminary data.</text>
</comment>
<proteinExistence type="inferred from homology"/>
<organism evidence="10 11">
    <name type="scientific">Paenibacillus melissococcoides</name>
    <dbReference type="NCBI Taxonomy" id="2912268"/>
    <lineage>
        <taxon>Bacteria</taxon>
        <taxon>Bacillati</taxon>
        <taxon>Bacillota</taxon>
        <taxon>Bacilli</taxon>
        <taxon>Bacillales</taxon>
        <taxon>Paenibacillaceae</taxon>
        <taxon>Paenibacillus</taxon>
    </lineage>
</organism>
<dbReference type="PANTHER" id="PTHR34448">
    <property type="entry name" value="AMINOPEPTIDASE"/>
    <property type="match status" value="1"/>
</dbReference>
<dbReference type="InterPro" id="IPR052170">
    <property type="entry name" value="M29_Exopeptidase"/>
</dbReference>
<evidence type="ECO:0000256" key="8">
    <source>
        <dbReference type="ARBA" id="ARBA00022801"/>
    </source>
</evidence>
<comment type="cofactor">
    <cofactor evidence="2">
        <name>Mg(2+)</name>
        <dbReference type="ChEBI" id="CHEBI:18420"/>
    </cofactor>
</comment>
<gene>
    <name evidence="10" type="ORF">WJ0W_004505</name>
</gene>
<reference evidence="10" key="1">
    <citation type="submission" date="2022-06" db="EMBL/GenBank/DDBJ databases">
        <authorList>
            <person name="Dietemann V."/>
            <person name="Ory F."/>
            <person name="Dainat B."/>
            <person name="Oberhansli S."/>
        </authorList>
    </citation>
    <scope>NUCLEOTIDE SEQUENCE</scope>
    <source>
        <strain evidence="10">Ena-SAMPLE-TAB-26-04-2022-14:26:32:270-5432</strain>
    </source>
</reference>
<dbReference type="InterPro" id="IPR000787">
    <property type="entry name" value="Peptidase_M29"/>
</dbReference>
<dbReference type="Pfam" id="PF02073">
    <property type="entry name" value="Peptidase_M29"/>
    <property type="match status" value="1"/>
</dbReference>
<accession>A0ABM9G625</accession>
<keyword evidence="11" id="KW-1185">Reference proteome</keyword>
<keyword evidence="9" id="KW-0482">Metalloprotease</keyword>
<dbReference type="Proteomes" id="UP001154322">
    <property type="component" value="Unassembled WGS sequence"/>
</dbReference>
<dbReference type="GO" id="GO:0004177">
    <property type="term" value="F:aminopeptidase activity"/>
    <property type="evidence" value="ECO:0007669"/>
    <property type="project" value="UniProtKB-KW"/>
</dbReference>
<evidence type="ECO:0000256" key="1">
    <source>
        <dbReference type="ARBA" id="ARBA00001941"/>
    </source>
</evidence>
<dbReference type="InterPro" id="IPR035097">
    <property type="entry name" value="M29_N-terminal"/>
</dbReference>
<name>A0ABM9G625_9BACL</name>
<comment type="similarity">
    <text evidence="4">Belongs to the peptidase M29 family.</text>
</comment>
<evidence type="ECO:0000256" key="4">
    <source>
        <dbReference type="ARBA" id="ARBA00008236"/>
    </source>
</evidence>
<dbReference type="PANTHER" id="PTHR34448:SF1">
    <property type="entry name" value="BLL6088 PROTEIN"/>
    <property type="match status" value="1"/>
</dbReference>
<comment type="cofactor">
    <cofactor evidence="1">
        <name>Co(2+)</name>
        <dbReference type="ChEBI" id="CHEBI:48828"/>
    </cofactor>
</comment>
<evidence type="ECO:0000313" key="11">
    <source>
        <dbReference type="Proteomes" id="UP001154322"/>
    </source>
</evidence>
<keyword evidence="5 10" id="KW-0031">Aminopeptidase</keyword>
<evidence type="ECO:0000256" key="7">
    <source>
        <dbReference type="ARBA" id="ARBA00022723"/>
    </source>
</evidence>
<evidence type="ECO:0000313" key="10">
    <source>
        <dbReference type="EMBL" id="CAH8247271.1"/>
    </source>
</evidence>